<dbReference type="Gene3D" id="3.90.550.10">
    <property type="entry name" value="Spore Coat Polysaccharide Biosynthesis Protein SpsA, Chain A"/>
    <property type="match status" value="1"/>
</dbReference>
<feature type="domain" description="Glycosyltransferase 2-like" evidence="4">
    <location>
        <begin position="7"/>
        <end position="132"/>
    </location>
</feature>
<evidence type="ECO:0000256" key="2">
    <source>
        <dbReference type="ARBA" id="ARBA00022676"/>
    </source>
</evidence>
<gene>
    <name evidence="5" type="ordered locus">Reut_B4393</name>
</gene>
<dbReference type="AlphaFoldDB" id="Q46SY9"/>
<reference evidence="5" key="1">
    <citation type="submission" date="2005-08" db="EMBL/GenBank/DDBJ databases">
        <title>Complete sequence of chromosome 2 of Ralstonia eutropha JMP134.</title>
        <authorList>
            <person name="Copeland A."/>
            <person name="Lucas S."/>
            <person name="Lapidus A."/>
            <person name="Barry K."/>
            <person name="Detter J.C."/>
            <person name="Glavina T."/>
            <person name="Hammon N."/>
            <person name="Israni S."/>
            <person name="Pitluck S."/>
            <person name="Goltsman E."/>
            <person name="Martinez M."/>
            <person name="Schmutz J."/>
            <person name="Larimer F."/>
            <person name="Land M."/>
            <person name="Lykidis A."/>
            <person name="Richardson P."/>
        </authorList>
    </citation>
    <scope>NUCLEOTIDE SEQUENCE [LARGE SCALE GENOMIC DNA]</scope>
    <source>
        <strain evidence="5">JMP134</strain>
    </source>
</reference>
<evidence type="ECO:0000256" key="1">
    <source>
        <dbReference type="ARBA" id="ARBA00006739"/>
    </source>
</evidence>
<dbReference type="GO" id="GO:0016757">
    <property type="term" value="F:glycosyltransferase activity"/>
    <property type="evidence" value="ECO:0007669"/>
    <property type="project" value="UniProtKB-KW"/>
</dbReference>
<evidence type="ECO:0000256" key="3">
    <source>
        <dbReference type="ARBA" id="ARBA00022679"/>
    </source>
</evidence>
<accession>Q46SY9</accession>
<dbReference type="SUPFAM" id="SSF53448">
    <property type="entry name" value="Nucleotide-diphospho-sugar transferases"/>
    <property type="match status" value="1"/>
</dbReference>
<dbReference type="EMBL" id="CP000091">
    <property type="protein sequence ID" value="AAZ63745.1"/>
    <property type="molecule type" value="Genomic_DNA"/>
</dbReference>
<dbReference type="PANTHER" id="PTHR43179">
    <property type="entry name" value="RHAMNOSYLTRANSFERASE WBBL"/>
    <property type="match status" value="1"/>
</dbReference>
<name>Q46SY9_CUPPJ</name>
<protein>
    <submittedName>
        <fullName evidence="5">Glycosyl transferase, family 2</fullName>
    </submittedName>
</protein>
<dbReference type="Pfam" id="PF00535">
    <property type="entry name" value="Glycos_transf_2"/>
    <property type="match status" value="1"/>
</dbReference>
<keyword evidence="3 5" id="KW-0808">Transferase</keyword>
<organism evidence="5">
    <name type="scientific">Cupriavidus pinatubonensis (strain JMP 134 / LMG 1197)</name>
    <name type="common">Cupriavidus necator (strain JMP 134)</name>
    <dbReference type="NCBI Taxonomy" id="264198"/>
    <lineage>
        <taxon>Bacteria</taxon>
        <taxon>Pseudomonadati</taxon>
        <taxon>Pseudomonadota</taxon>
        <taxon>Betaproteobacteria</taxon>
        <taxon>Burkholderiales</taxon>
        <taxon>Burkholderiaceae</taxon>
        <taxon>Cupriavidus</taxon>
    </lineage>
</organism>
<keyword evidence="2" id="KW-0328">Glycosyltransferase</keyword>
<dbReference type="HOGENOM" id="CLU_060110_0_0_4"/>
<sequence length="291" mass="31889">MTHPGISVVVLTHNRRDTLAHTLHQLSALPEHPRVAVVDNGSTDGTCAMLAEQFPEVACLPCRTNLGAAGRNVGAAWASTPYVAFCDDDCWWQAGALTRACAMFDANPEIASLTARILVGHSQREDPTSTAMSHSPLPSAGLPGRMILGIMAGATAFRISAYMEAGGYDPRFFIGGEETLLSLRLAARGWSLVYAPDLIVHHYPSAARDAQQRRAMLARNAVWSAWLCLPATMAMTETLAALPALAKELERDDWMDLLRGMRWVLQERQVVPRHVVSALRLVRSARHHHER</sequence>
<dbReference type="OrthoDB" id="9787979at2"/>
<dbReference type="eggNOG" id="COG1216">
    <property type="taxonomic scope" value="Bacteria"/>
</dbReference>
<proteinExistence type="inferred from homology"/>
<dbReference type="STRING" id="264198.Reut_B4393"/>
<dbReference type="KEGG" id="reu:Reut_B4393"/>
<comment type="similarity">
    <text evidence="1">Belongs to the glycosyltransferase 2 family.</text>
</comment>
<dbReference type="CAZy" id="GT2">
    <property type="family name" value="Glycosyltransferase Family 2"/>
</dbReference>
<evidence type="ECO:0000313" key="5">
    <source>
        <dbReference type="EMBL" id="AAZ63745.1"/>
    </source>
</evidence>
<dbReference type="InterPro" id="IPR029044">
    <property type="entry name" value="Nucleotide-diphossugar_trans"/>
</dbReference>
<dbReference type="InterPro" id="IPR001173">
    <property type="entry name" value="Glyco_trans_2-like"/>
</dbReference>
<evidence type="ECO:0000259" key="4">
    <source>
        <dbReference type="Pfam" id="PF00535"/>
    </source>
</evidence>
<dbReference type="PANTHER" id="PTHR43179:SF12">
    <property type="entry name" value="GALACTOFURANOSYLTRANSFERASE GLFT2"/>
    <property type="match status" value="1"/>
</dbReference>